<proteinExistence type="predicted"/>
<dbReference type="Gramene" id="OMO92128">
    <property type="protein sequence ID" value="OMO92128"/>
    <property type="gene ID" value="CCACVL1_06917"/>
</dbReference>
<reference evidence="1 2" key="1">
    <citation type="submission" date="2013-09" db="EMBL/GenBank/DDBJ databases">
        <title>Corchorus capsularis genome sequencing.</title>
        <authorList>
            <person name="Alam M."/>
            <person name="Haque M.S."/>
            <person name="Islam M.S."/>
            <person name="Emdad E.M."/>
            <person name="Islam M.M."/>
            <person name="Ahmed B."/>
            <person name="Halim A."/>
            <person name="Hossen Q.M.M."/>
            <person name="Hossain M.Z."/>
            <person name="Ahmed R."/>
            <person name="Khan M.M."/>
            <person name="Islam R."/>
            <person name="Rashid M.M."/>
            <person name="Khan S.A."/>
            <person name="Rahman M.S."/>
            <person name="Alam M."/>
        </authorList>
    </citation>
    <scope>NUCLEOTIDE SEQUENCE [LARGE SCALE GENOMIC DNA]</scope>
    <source>
        <strain evidence="2">cv. CVL-1</strain>
        <tissue evidence="1">Whole seedling</tissue>
    </source>
</reference>
<dbReference type="EMBL" id="AWWV01008241">
    <property type="protein sequence ID" value="OMO92128.1"/>
    <property type="molecule type" value="Genomic_DNA"/>
</dbReference>
<gene>
    <name evidence="1" type="ORF">CCACVL1_06917</name>
</gene>
<dbReference type="Proteomes" id="UP000188268">
    <property type="component" value="Unassembled WGS sequence"/>
</dbReference>
<dbReference type="AlphaFoldDB" id="A0A1R3JBC0"/>
<organism evidence="1 2">
    <name type="scientific">Corchorus capsularis</name>
    <name type="common">Jute</name>
    <dbReference type="NCBI Taxonomy" id="210143"/>
    <lineage>
        <taxon>Eukaryota</taxon>
        <taxon>Viridiplantae</taxon>
        <taxon>Streptophyta</taxon>
        <taxon>Embryophyta</taxon>
        <taxon>Tracheophyta</taxon>
        <taxon>Spermatophyta</taxon>
        <taxon>Magnoliopsida</taxon>
        <taxon>eudicotyledons</taxon>
        <taxon>Gunneridae</taxon>
        <taxon>Pentapetalae</taxon>
        <taxon>rosids</taxon>
        <taxon>malvids</taxon>
        <taxon>Malvales</taxon>
        <taxon>Malvaceae</taxon>
        <taxon>Grewioideae</taxon>
        <taxon>Apeibeae</taxon>
        <taxon>Corchorus</taxon>
    </lineage>
</organism>
<evidence type="ECO:0000313" key="1">
    <source>
        <dbReference type="EMBL" id="OMO92128.1"/>
    </source>
</evidence>
<comment type="caution">
    <text evidence="1">The sequence shown here is derived from an EMBL/GenBank/DDBJ whole genome shotgun (WGS) entry which is preliminary data.</text>
</comment>
<name>A0A1R3JBC0_COCAP</name>
<keyword evidence="2" id="KW-1185">Reference proteome</keyword>
<protein>
    <submittedName>
        <fullName evidence="1">Uncharacterized protein</fullName>
    </submittedName>
</protein>
<evidence type="ECO:0000313" key="2">
    <source>
        <dbReference type="Proteomes" id="UP000188268"/>
    </source>
</evidence>
<sequence>MDLLPKKTLIILPSPDSRMLTSL</sequence>
<accession>A0A1R3JBC0</accession>